<feature type="transmembrane region" description="Helical" evidence="1">
    <location>
        <begin position="129"/>
        <end position="149"/>
    </location>
</feature>
<keyword evidence="1" id="KW-0472">Membrane</keyword>
<organism evidence="2 3">
    <name type="scientific">Adhaeribacter pallidiroseus</name>
    <dbReference type="NCBI Taxonomy" id="2072847"/>
    <lineage>
        <taxon>Bacteria</taxon>
        <taxon>Pseudomonadati</taxon>
        <taxon>Bacteroidota</taxon>
        <taxon>Cytophagia</taxon>
        <taxon>Cytophagales</taxon>
        <taxon>Hymenobacteraceae</taxon>
        <taxon>Adhaeribacter</taxon>
    </lineage>
</organism>
<keyword evidence="1" id="KW-0812">Transmembrane</keyword>
<keyword evidence="1" id="KW-1133">Transmembrane helix</keyword>
<sequence length="172" mass="20176">MNVLKKYHEEIKYDLEQSKERIITKINKGKTKRKSFIDYFIDDLPDFEKIKVLSTNKFEIPVNPTMFNPLKGTGKIIISLKDNIKKTGTEIQIEIIPYNEAYVATIYLVFIFLVVWTVFGLAIRAKTNTFIVVAFGWIIFPFILFIIPLQNRSKLRKYRDAFIAMLKNKSSR</sequence>
<evidence type="ECO:0000313" key="2">
    <source>
        <dbReference type="EMBL" id="RDC65460.1"/>
    </source>
</evidence>
<gene>
    <name evidence="2" type="ORF">AHMF7616_04090</name>
</gene>
<evidence type="ECO:0000313" key="3">
    <source>
        <dbReference type="Proteomes" id="UP000253919"/>
    </source>
</evidence>
<dbReference type="OrthoDB" id="853300at2"/>
<evidence type="ECO:0000256" key="1">
    <source>
        <dbReference type="SAM" id="Phobius"/>
    </source>
</evidence>
<comment type="caution">
    <text evidence="2">The sequence shown here is derived from an EMBL/GenBank/DDBJ whole genome shotgun (WGS) entry which is preliminary data.</text>
</comment>
<dbReference type="RefSeq" id="WP_115374462.1">
    <property type="nucleotide sequence ID" value="NZ_QASA01000001.1"/>
</dbReference>
<dbReference type="Proteomes" id="UP000253919">
    <property type="component" value="Unassembled WGS sequence"/>
</dbReference>
<protein>
    <submittedName>
        <fullName evidence="2">Uncharacterized protein</fullName>
    </submittedName>
</protein>
<dbReference type="EMBL" id="QASA01000001">
    <property type="protein sequence ID" value="RDC65460.1"/>
    <property type="molecule type" value="Genomic_DNA"/>
</dbReference>
<proteinExistence type="predicted"/>
<name>A0A369QM90_9BACT</name>
<accession>A0A369QM90</accession>
<dbReference type="AlphaFoldDB" id="A0A369QM90"/>
<keyword evidence="3" id="KW-1185">Reference proteome</keyword>
<reference evidence="2 3" key="1">
    <citation type="submission" date="2018-04" db="EMBL/GenBank/DDBJ databases">
        <title>Adhaeribacter sp. HMF7616 genome sequencing and assembly.</title>
        <authorList>
            <person name="Kang H."/>
            <person name="Kang J."/>
            <person name="Cha I."/>
            <person name="Kim H."/>
            <person name="Joh K."/>
        </authorList>
    </citation>
    <scope>NUCLEOTIDE SEQUENCE [LARGE SCALE GENOMIC DNA]</scope>
    <source>
        <strain evidence="2 3">HMF7616</strain>
    </source>
</reference>
<feature type="transmembrane region" description="Helical" evidence="1">
    <location>
        <begin position="101"/>
        <end position="123"/>
    </location>
</feature>